<keyword evidence="5" id="KW-1185">Reference proteome</keyword>
<evidence type="ECO:0000313" key="5">
    <source>
        <dbReference type="Proteomes" id="UP001596505"/>
    </source>
</evidence>
<dbReference type="Gene3D" id="3.90.1170.50">
    <property type="entry name" value="Aldehyde oxidase/xanthine dehydrogenase, a/b hammerhead"/>
    <property type="match status" value="1"/>
</dbReference>
<dbReference type="Gene3D" id="3.30.365.10">
    <property type="entry name" value="Aldehyde oxidase/xanthine dehydrogenase, molybdopterin binding domain"/>
    <property type="match status" value="4"/>
</dbReference>
<reference evidence="5" key="1">
    <citation type="journal article" date="2019" name="Int. J. Syst. Evol. Microbiol.">
        <title>The Global Catalogue of Microorganisms (GCM) 10K type strain sequencing project: providing services to taxonomists for standard genome sequencing and annotation.</title>
        <authorList>
            <consortium name="The Broad Institute Genomics Platform"/>
            <consortium name="The Broad Institute Genome Sequencing Center for Infectious Disease"/>
            <person name="Wu L."/>
            <person name="Ma J."/>
        </authorList>
    </citation>
    <scope>NUCLEOTIDE SEQUENCE [LARGE SCALE GENOMIC DNA]</scope>
    <source>
        <strain evidence="5">CGMCC 1.16305</strain>
    </source>
</reference>
<evidence type="ECO:0000259" key="3">
    <source>
        <dbReference type="SMART" id="SM01008"/>
    </source>
</evidence>
<dbReference type="Pfam" id="PF01315">
    <property type="entry name" value="Ald_Xan_dh_C"/>
    <property type="match status" value="1"/>
</dbReference>
<dbReference type="Pfam" id="PF02738">
    <property type="entry name" value="MoCoBD_1"/>
    <property type="match status" value="1"/>
</dbReference>
<dbReference type="InterPro" id="IPR008274">
    <property type="entry name" value="AldOxase/xan_DH_MoCoBD1"/>
</dbReference>
<sequence length="773" mass="84197">MNYLGKALKRKHDPRLLRGHGCYIADLQKRGTLSAAFLRSPHAHAKITDINFEEAKKLPGVVAVFGADGSSELPCLPLIFPQPDLTGVTQRPFNPFVHHVGEPVAMVIAESRYIAEDALDLITVQYEPLPAVAKLEDADLEGAALAHEHLKSNLAIEFNKSTGDAMAAMQEADIVVSHRFEIGRVSCLPIETRGLMAEWKELGPEPVLEVHAATQSQHEMRNILAKLLNIPENQIRVIAPDVGGAFGAKAIFYVEDFLIPWAARLVGAPVQWIEDRLEHLMSSIHEREQIHEATLGISSEGKIIAVHDKMLANTGAYVPWGVIVPIMTATLIPGPYKVPNYLCEARVLYTNTVPLAPFRGAGRPQAALILNRLLDLAAKKLGIDPVEIKRRNLIEKNEFPYNTGLKARDGSPQIYDSGDFKKLLERVTELGEYDHWRHQQQKYLEEGRFIGIGVVSSIENTGYGTFEGATVRIEVNGDISVHTGAATQGQSHETTLAQIAAEVFNIPLEKVNVREGDTALISYATGTFASRVATVVGSAVYNAAVRVKNKALKIASNILDTDIDDLELTGGYIQIRDTDYKIHLGELAHQARGVIPGSTFSFPVSPGLEVTEYFSPKAAAVTSMADLAVVEVDPDSYRIKILNYATVHDNGRMLNPLVVKGQIQGGVANGLGNALYEEIIYDNQGQILTSSLMDYLVPTACEIPDMKIDHIETLSPLNPLGIKGAGESGTIPVPAVIQSAVEDALSTFDIKLSKIPVKPSQLCDLVSRSMVKG</sequence>
<dbReference type="InterPro" id="IPR036856">
    <property type="entry name" value="Ald_Oxase/Xan_DH_a/b_sf"/>
</dbReference>
<organism evidence="4 5">
    <name type="scientific">Scopulibacillus cellulosilyticus</name>
    <dbReference type="NCBI Taxonomy" id="2665665"/>
    <lineage>
        <taxon>Bacteria</taxon>
        <taxon>Bacillati</taxon>
        <taxon>Bacillota</taxon>
        <taxon>Bacilli</taxon>
        <taxon>Bacillales</taxon>
        <taxon>Sporolactobacillaceae</taxon>
        <taxon>Scopulibacillus</taxon>
    </lineage>
</organism>
<dbReference type="Pfam" id="PF20256">
    <property type="entry name" value="MoCoBD_2"/>
    <property type="match status" value="1"/>
</dbReference>
<evidence type="ECO:0000256" key="2">
    <source>
        <dbReference type="ARBA" id="ARBA00023002"/>
    </source>
</evidence>
<dbReference type="InterPro" id="IPR016208">
    <property type="entry name" value="Ald_Oxase/xanthine_DH-like"/>
</dbReference>
<dbReference type="SUPFAM" id="SSF56003">
    <property type="entry name" value="Molybdenum cofactor-binding domain"/>
    <property type="match status" value="1"/>
</dbReference>
<keyword evidence="2" id="KW-0560">Oxidoreductase</keyword>
<dbReference type="InterPro" id="IPR000674">
    <property type="entry name" value="Ald_Oxase/Xan_DH_a/b"/>
</dbReference>
<keyword evidence="1" id="KW-0500">Molybdenum</keyword>
<dbReference type="EMBL" id="JBHTCO010000005">
    <property type="protein sequence ID" value="MFC7392845.1"/>
    <property type="molecule type" value="Genomic_DNA"/>
</dbReference>
<dbReference type="SMART" id="SM01008">
    <property type="entry name" value="Ald_Xan_dh_C"/>
    <property type="match status" value="1"/>
</dbReference>
<dbReference type="InterPro" id="IPR046867">
    <property type="entry name" value="AldOxase/xan_DH_MoCoBD2"/>
</dbReference>
<evidence type="ECO:0000313" key="4">
    <source>
        <dbReference type="EMBL" id="MFC7392845.1"/>
    </source>
</evidence>
<gene>
    <name evidence="4" type="ORF">ACFQRG_07570</name>
</gene>
<accession>A0ABW2PW23</accession>
<feature type="domain" description="Aldehyde oxidase/xanthine dehydrogenase a/b hammerhead" evidence="3">
    <location>
        <begin position="18"/>
        <end position="130"/>
    </location>
</feature>
<dbReference type="RefSeq" id="WP_380965253.1">
    <property type="nucleotide sequence ID" value="NZ_JBHTCO010000005.1"/>
</dbReference>
<proteinExistence type="predicted"/>
<comment type="caution">
    <text evidence="4">The sequence shown here is derived from an EMBL/GenBank/DDBJ whole genome shotgun (WGS) entry which is preliminary data.</text>
</comment>
<dbReference type="PANTHER" id="PTHR11908">
    <property type="entry name" value="XANTHINE DEHYDROGENASE"/>
    <property type="match status" value="1"/>
</dbReference>
<name>A0ABW2PW23_9BACL</name>
<protein>
    <submittedName>
        <fullName evidence="4">Molybdopterin cofactor-binding domain-containing protein</fullName>
    </submittedName>
</protein>
<dbReference type="PANTHER" id="PTHR11908:SF132">
    <property type="entry name" value="ALDEHYDE OXIDASE 1-RELATED"/>
    <property type="match status" value="1"/>
</dbReference>
<evidence type="ECO:0000256" key="1">
    <source>
        <dbReference type="ARBA" id="ARBA00022505"/>
    </source>
</evidence>
<dbReference type="Proteomes" id="UP001596505">
    <property type="component" value="Unassembled WGS sequence"/>
</dbReference>
<dbReference type="SUPFAM" id="SSF54665">
    <property type="entry name" value="CO dehydrogenase molybdoprotein N-domain-like"/>
    <property type="match status" value="1"/>
</dbReference>
<dbReference type="InterPro" id="IPR037165">
    <property type="entry name" value="AldOxase/xan_DH_Mopterin-bd_sf"/>
</dbReference>